<organism evidence="2 3">
    <name type="scientific">Fistulina hepatica ATCC 64428</name>
    <dbReference type="NCBI Taxonomy" id="1128425"/>
    <lineage>
        <taxon>Eukaryota</taxon>
        <taxon>Fungi</taxon>
        <taxon>Dikarya</taxon>
        <taxon>Basidiomycota</taxon>
        <taxon>Agaricomycotina</taxon>
        <taxon>Agaricomycetes</taxon>
        <taxon>Agaricomycetidae</taxon>
        <taxon>Agaricales</taxon>
        <taxon>Fistulinaceae</taxon>
        <taxon>Fistulina</taxon>
    </lineage>
</organism>
<keyword evidence="1" id="KW-0472">Membrane</keyword>
<feature type="non-terminal residue" evidence="2">
    <location>
        <position position="1"/>
    </location>
</feature>
<gene>
    <name evidence="2" type="ORF">FISHEDRAFT_22019</name>
</gene>
<sequence>WKHAAVHQYLYDYCVFQRLLLTCIAVMCGAMPRITELAAMLYRNGETRTRNLFLFGLYCALLRQYTKSSSTTGQDKFIPHALPAFLRDILLRDLIYVRPF</sequence>
<feature type="non-terminal residue" evidence="2">
    <location>
        <position position="100"/>
    </location>
</feature>
<evidence type="ECO:0000256" key="1">
    <source>
        <dbReference type="SAM" id="Phobius"/>
    </source>
</evidence>
<evidence type="ECO:0000313" key="3">
    <source>
        <dbReference type="Proteomes" id="UP000054144"/>
    </source>
</evidence>
<feature type="transmembrane region" description="Helical" evidence="1">
    <location>
        <begin position="19"/>
        <end position="42"/>
    </location>
</feature>
<dbReference type="AlphaFoldDB" id="A0A0D7ADF6"/>
<reference evidence="2 3" key="1">
    <citation type="journal article" date="2015" name="Fungal Genet. Biol.">
        <title>Evolution of novel wood decay mechanisms in Agaricales revealed by the genome sequences of Fistulina hepatica and Cylindrobasidium torrendii.</title>
        <authorList>
            <person name="Floudas D."/>
            <person name="Held B.W."/>
            <person name="Riley R."/>
            <person name="Nagy L.G."/>
            <person name="Koehler G."/>
            <person name="Ransdell A.S."/>
            <person name="Younus H."/>
            <person name="Chow J."/>
            <person name="Chiniquy J."/>
            <person name="Lipzen A."/>
            <person name="Tritt A."/>
            <person name="Sun H."/>
            <person name="Haridas S."/>
            <person name="LaButti K."/>
            <person name="Ohm R.A."/>
            <person name="Kues U."/>
            <person name="Blanchette R.A."/>
            <person name="Grigoriev I.V."/>
            <person name="Minto R.E."/>
            <person name="Hibbett D.S."/>
        </authorList>
    </citation>
    <scope>NUCLEOTIDE SEQUENCE [LARGE SCALE GENOMIC DNA]</scope>
    <source>
        <strain evidence="2 3">ATCC 64428</strain>
    </source>
</reference>
<dbReference type="EMBL" id="KN881738">
    <property type="protein sequence ID" value="KIY49022.1"/>
    <property type="molecule type" value="Genomic_DNA"/>
</dbReference>
<keyword evidence="1" id="KW-0812">Transmembrane</keyword>
<dbReference type="Proteomes" id="UP000054144">
    <property type="component" value="Unassembled WGS sequence"/>
</dbReference>
<accession>A0A0D7ADF6</accession>
<name>A0A0D7ADF6_9AGAR</name>
<dbReference type="OrthoDB" id="3151137at2759"/>
<protein>
    <submittedName>
        <fullName evidence="2">Uncharacterized protein</fullName>
    </submittedName>
</protein>
<keyword evidence="1" id="KW-1133">Transmembrane helix</keyword>
<evidence type="ECO:0000313" key="2">
    <source>
        <dbReference type="EMBL" id="KIY49022.1"/>
    </source>
</evidence>
<keyword evidence="3" id="KW-1185">Reference proteome</keyword>
<proteinExistence type="predicted"/>